<sequence>MQTTEDVARAVAAAAAAATAPRSPRPSVVFSSKDENGNSPLQKLQHQVTRVLKGFSHTPEVPNGTYNPEVLTSQKRQWANFQMQSLDHRPLKEPSRLFESFVVVGLHPNCDTQALQKQYFDRKSEGSGKFRSGHHQSRVESIVEPQVLFVYPPEKQLPLKYKDLLSFCFPGGLEVHTIEKTPSMSELNEILLGQEHLKQSDLSFVFRLQVADDSTLYGSCVLVEEMVQKPSGLISMISDRQPSRSGLSRHVLTTRRCYCILSRLPFFELHFGILKSIFTEERLERLMKGISDLDLESPEWPGREEKLEEDSIPQHVLDDGCHIEHNSLNHNIHLLKEEMYDSAIDPVDPEMEKLPDKREDGDTSEISEACDTCVDDFVTDKQLVERRLPNAVLPLLRHQQCESSESSSSFQGSPEDRIFRSDVDEAEIEEASFSGQECFSDHGDILQWAKANKHGSLQIICEYYDLHCPARGSTITFHPLEHLHPLEYHRPDEAVLRIAGSTIDLKSCSSSLAFVEAHSALVSEEEATALSVWTIACLCGSLRLENVLTLFAGALLEKQIVVVSSNLGILSALVLSVIPLIRPYQWQSLLMPVLPNDMLDFLDAPVPYVVGVKNKTTEVQSKLTNSILVDANKNQVKSLTIPQLPQQKQLYSSLSPYHAKLVGESFLGRKRPVYECTDVQVEAAKGFLAVLRSYLDSLCSNLRSHTITNVQSNDDKVSLLLKESFIESFPSRDRPFMKLFLETQLFSVHTDLVLSFFQKDTRIGSSLGRLFVQVAPIPEFENDLCKLGCKLVTPNVLSPILWNPLAGLKNGSSRSWIGVGVCPALDEPHDSHRVKQLPEWAQQLPRPLERCGQPCGRTTTALRIYSASLEMIMGCLKAVKSTDMRMTRTDCFGSTIDARPDSGEYWKGVMEDQPKPEAIHSLLHQASASPVSTTTQTDCHTSTEATHNDETAKAFVKDFEPRPSMTGYHDDRTKLTGEKSFANDFEPRPNILAYHDDAGLEEKKSFVKDFEPRPNVSVYHDDAGLKGEKSFVKDFEPRPNVSVYQG</sequence>
<protein>
    <submittedName>
        <fullName evidence="1">Uncharacterized protein</fullName>
    </submittedName>
</protein>
<reference evidence="1 2" key="1">
    <citation type="journal article" date="2021" name="Hortic Res">
        <title>High-quality reference genome and annotation aids understanding of berry development for evergreen blueberry (Vaccinium darrowii).</title>
        <authorList>
            <person name="Yu J."/>
            <person name="Hulse-Kemp A.M."/>
            <person name="Babiker E."/>
            <person name="Staton M."/>
        </authorList>
    </citation>
    <scope>NUCLEOTIDE SEQUENCE [LARGE SCALE GENOMIC DNA]</scope>
    <source>
        <strain evidence="2">cv. NJ 8807/NJ 8810</strain>
        <tissue evidence="1">Young leaf</tissue>
    </source>
</reference>
<evidence type="ECO:0000313" key="1">
    <source>
        <dbReference type="EMBL" id="KAH7852577.1"/>
    </source>
</evidence>
<proteinExistence type="predicted"/>
<dbReference type="EMBL" id="CM037158">
    <property type="protein sequence ID" value="KAH7852577.1"/>
    <property type="molecule type" value="Genomic_DNA"/>
</dbReference>
<organism evidence="1 2">
    <name type="scientific">Vaccinium darrowii</name>
    <dbReference type="NCBI Taxonomy" id="229202"/>
    <lineage>
        <taxon>Eukaryota</taxon>
        <taxon>Viridiplantae</taxon>
        <taxon>Streptophyta</taxon>
        <taxon>Embryophyta</taxon>
        <taxon>Tracheophyta</taxon>
        <taxon>Spermatophyta</taxon>
        <taxon>Magnoliopsida</taxon>
        <taxon>eudicotyledons</taxon>
        <taxon>Gunneridae</taxon>
        <taxon>Pentapetalae</taxon>
        <taxon>asterids</taxon>
        <taxon>Ericales</taxon>
        <taxon>Ericaceae</taxon>
        <taxon>Vaccinioideae</taxon>
        <taxon>Vaccinieae</taxon>
        <taxon>Vaccinium</taxon>
    </lineage>
</organism>
<evidence type="ECO:0000313" key="2">
    <source>
        <dbReference type="Proteomes" id="UP000828048"/>
    </source>
</evidence>
<gene>
    <name evidence="1" type="ORF">Vadar_026634</name>
</gene>
<keyword evidence="2" id="KW-1185">Reference proteome</keyword>
<name>A0ACB7YFZ1_9ERIC</name>
<comment type="caution">
    <text evidence="1">The sequence shown here is derived from an EMBL/GenBank/DDBJ whole genome shotgun (WGS) entry which is preliminary data.</text>
</comment>
<dbReference type="Proteomes" id="UP000828048">
    <property type="component" value="Chromosome 8"/>
</dbReference>
<accession>A0ACB7YFZ1</accession>